<evidence type="ECO:0000313" key="2">
    <source>
        <dbReference type="Proteomes" id="UP000299102"/>
    </source>
</evidence>
<reference evidence="1 2" key="1">
    <citation type="journal article" date="2019" name="Commun. Biol.">
        <title>The bagworm genome reveals a unique fibroin gene that provides high tensile strength.</title>
        <authorList>
            <person name="Kono N."/>
            <person name="Nakamura H."/>
            <person name="Ohtoshi R."/>
            <person name="Tomita M."/>
            <person name="Numata K."/>
            <person name="Arakawa K."/>
        </authorList>
    </citation>
    <scope>NUCLEOTIDE SEQUENCE [LARGE SCALE GENOMIC DNA]</scope>
</reference>
<keyword evidence="2" id="KW-1185">Reference proteome</keyword>
<name>A0A4C1WJU2_EUMVA</name>
<proteinExistence type="predicted"/>
<accession>A0A4C1WJU2</accession>
<dbReference type="AlphaFoldDB" id="A0A4C1WJU2"/>
<dbReference type="Proteomes" id="UP000299102">
    <property type="component" value="Unassembled WGS sequence"/>
</dbReference>
<sequence length="92" mass="9954">MSSALSCPVDIEEGGRHRAPPGAGFRSLLGDPWLQCAAAELPIHGAFSDCARPIRRALHRRPLMRSSEPMALYLAAPLVSSTPVAATRCRRF</sequence>
<gene>
    <name evidence="1" type="ORF">EVAR_30101_1</name>
</gene>
<protein>
    <submittedName>
        <fullName evidence="1">Uncharacterized protein</fullName>
    </submittedName>
</protein>
<comment type="caution">
    <text evidence="1">The sequence shown here is derived from an EMBL/GenBank/DDBJ whole genome shotgun (WGS) entry which is preliminary data.</text>
</comment>
<organism evidence="1 2">
    <name type="scientific">Eumeta variegata</name>
    <name type="common">Bagworm moth</name>
    <name type="synonym">Eumeta japonica</name>
    <dbReference type="NCBI Taxonomy" id="151549"/>
    <lineage>
        <taxon>Eukaryota</taxon>
        <taxon>Metazoa</taxon>
        <taxon>Ecdysozoa</taxon>
        <taxon>Arthropoda</taxon>
        <taxon>Hexapoda</taxon>
        <taxon>Insecta</taxon>
        <taxon>Pterygota</taxon>
        <taxon>Neoptera</taxon>
        <taxon>Endopterygota</taxon>
        <taxon>Lepidoptera</taxon>
        <taxon>Glossata</taxon>
        <taxon>Ditrysia</taxon>
        <taxon>Tineoidea</taxon>
        <taxon>Psychidae</taxon>
        <taxon>Oiketicinae</taxon>
        <taxon>Eumeta</taxon>
    </lineage>
</organism>
<dbReference type="EMBL" id="BGZK01000565">
    <property type="protein sequence ID" value="GBP50394.1"/>
    <property type="molecule type" value="Genomic_DNA"/>
</dbReference>
<evidence type="ECO:0000313" key="1">
    <source>
        <dbReference type="EMBL" id="GBP50394.1"/>
    </source>
</evidence>